<gene>
    <name evidence="2" type="ORF">GTP41_18290</name>
</gene>
<dbReference type="RefSeq" id="WP_161027011.1">
    <property type="nucleotide sequence ID" value="NZ_WWCJ01000013.1"/>
</dbReference>
<sequence length="87" mass="9323">MRGVANHLELRPAVEPKDVQRQIVAALHRIATIDAGHVKVEAIGGTVALEGTVHSWAERMAAERAAWMAPGVTHVTNRVTIDSSPVP</sequence>
<comment type="caution">
    <text evidence="2">The sequence shown here is derived from an EMBL/GenBank/DDBJ whole genome shotgun (WGS) entry which is preliminary data.</text>
</comment>
<dbReference type="Gene3D" id="3.30.1340.30">
    <property type="match status" value="1"/>
</dbReference>
<evidence type="ECO:0000313" key="3">
    <source>
        <dbReference type="Proteomes" id="UP000448575"/>
    </source>
</evidence>
<dbReference type="PROSITE" id="PS50914">
    <property type="entry name" value="BON"/>
    <property type="match status" value="1"/>
</dbReference>
<evidence type="ECO:0000259" key="1">
    <source>
        <dbReference type="PROSITE" id="PS50914"/>
    </source>
</evidence>
<proteinExistence type="predicted"/>
<name>A0A6N9HKC5_9BURK</name>
<accession>A0A6N9HKC5</accession>
<dbReference type="Pfam" id="PF04972">
    <property type="entry name" value="BON"/>
    <property type="match status" value="1"/>
</dbReference>
<dbReference type="AlphaFoldDB" id="A0A6N9HKC5"/>
<evidence type="ECO:0000313" key="2">
    <source>
        <dbReference type="EMBL" id="MYN04044.1"/>
    </source>
</evidence>
<keyword evidence="3" id="KW-1185">Reference proteome</keyword>
<dbReference type="EMBL" id="WWCJ01000013">
    <property type="protein sequence ID" value="MYN04044.1"/>
    <property type="molecule type" value="Genomic_DNA"/>
</dbReference>
<dbReference type="SMART" id="SM00749">
    <property type="entry name" value="BON"/>
    <property type="match status" value="1"/>
</dbReference>
<organism evidence="2 3">
    <name type="scientific">Pseudoduganella guangdongensis</name>
    <dbReference type="NCBI Taxonomy" id="2692179"/>
    <lineage>
        <taxon>Bacteria</taxon>
        <taxon>Pseudomonadati</taxon>
        <taxon>Pseudomonadota</taxon>
        <taxon>Betaproteobacteria</taxon>
        <taxon>Burkholderiales</taxon>
        <taxon>Oxalobacteraceae</taxon>
        <taxon>Telluria group</taxon>
        <taxon>Pseudoduganella</taxon>
    </lineage>
</organism>
<dbReference type="InterPro" id="IPR014004">
    <property type="entry name" value="Transpt-assoc_nodulatn_dom_bac"/>
</dbReference>
<dbReference type="InterPro" id="IPR007055">
    <property type="entry name" value="BON_dom"/>
</dbReference>
<protein>
    <submittedName>
        <fullName evidence="2">BON domain-containing protein</fullName>
    </submittedName>
</protein>
<feature type="domain" description="BON" evidence="1">
    <location>
        <begin position="15"/>
        <end position="83"/>
    </location>
</feature>
<reference evidence="2 3" key="1">
    <citation type="submission" date="2019-12" db="EMBL/GenBank/DDBJ databases">
        <title>Novel species isolated from a subtropical stream in China.</title>
        <authorList>
            <person name="Lu H."/>
        </authorList>
    </citation>
    <scope>NUCLEOTIDE SEQUENCE [LARGE SCALE GENOMIC DNA]</scope>
    <source>
        <strain evidence="2 3">DS3</strain>
    </source>
</reference>
<dbReference type="Proteomes" id="UP000448575">
    <property type="component" value="Unassembled WGS sequence"/>
</dbReference>